<evidence type="ECO:0000313" key="4">
    <source>
        <dbReference type="Proteomes" id="UP000241085"/>
    </source>
</evidence>
<evidence type="ECO:0000313" key="3">
    <source>
        <dbReference type="EMBL" id="PTL71445.1"/>
    </source>
</evidence>
<dbReference type="EMBL" id="PZPL01000001">
    <property type="protein sequence ID" value="PTL71445.1"/>
    <property type="molecule type" value="Genomic_DNA"/>
</dbReference>
<name>A0A2T4UPI4_9MICO</name>
<accession>A0A2T4UPI4</accession>
<dbReference type="PANTHER" id="PTHR43794:SF11">
    <property type="entry name" value="AMIDOHYDROLASE-RELATED DOMAIN-CONTAINING PROTEIN"/>
    <property type="match status" value="1"/>
</dbReference>
<dbReference type="InterPro" id="IPR050287">
    <property type="entry name" value="MTA/SAH_deaminase"/>
</dbReference>
<evidence type="ECO:0000256" key="1">
    <source>
        <dbReference type="ARBA" id="ARBA00022801"/>
    </source>
</evidence>
<dbReference type="GO" id="GO:0016810">
    <property type="term" value="F:hydrolase activity, acting on carbon-nitrogen (but not peptide) bonds"/>
    <property type="evidence" value="ECO:0007669"/>
    <property type="project" value="InterPro"/>
</dbReference>
<reference evidence="3 4" key="1">
    <citation type="submission" date="2018-03" db="EMBL/GenBank/DDBJ databases">
        <title>Bacteriophage NCPPB3778 and a type I-E CRISPR drive the evolution of the US Biological Select Agent, Rathayibacter toxicus.</title>
        <authorList>
            <person name="Davis E.W.II."/>
            <person name="Tabima J.F."/>
            <person name="Weisberg A.J."/>
            <person name="Dantas Lopes L."/>
            <person name="Wiseman M.S."/>
            <person name="Wiseman M.S."/>
            <person name="Pupko T."/>
            <person name="Belcher M.S."/>
            <person name="Sechler A.J."/>
            <person name="Tancos M.A."/>
            <person name="Schroeder B.K."/>
            <person name="Murray T.D."/>
            <person name="Luster D.G."/>
            <person name="Schneider W.L."/>
            <person name="Rogers E."/>
            <person name="Andreote F.D."/>
            <person name="Grunwald N.J."/>
            <person name="Putnam M.L."/>
            <person name="Chang J.H."/>
        </authorList>
    </citation>
    <scope>NUCLEOTIDE SEQUENCE [LARGE SCALE GENOMIC DNA]</scope>
    <source>
        <strain evidence="3 4">DSM 15933</strain>
    </source>
</reference>
<dbReference type="InterPro" id="IPR006680">
    <property type="entry name" value="Amidohydro-rel"/>
</dbReference>
<dbReference type="AlphaFoldDB" id="A0A2T4UPI4"/>
<protein>
    <submittedName>
        <fullName evidence="3">S-adenosylhomocysteine deaminase</fullName>
    </submittedName>
</protein>
<feature type="domain" description="Amidohydrolase-related" evidence="2">
    <location>
        <begin position="55"/>
        <end position="406"/>
    </location>
</feature>
<dbReference type="Gene3D" id="2.30.40.10">
    <property type="entry name" value="Urease, subunit C, domain 1"/>
    <property type="match status" value="1"/>
</dbReference>
<dbReference type="Gene3D" id="3.20.20.140">
    <property type="entry name" value="Metal-dependent hydrolases"/>
    <property type="match status" value="1"/>
</dbReference>
<sequence>MTRTLIVADHVLPDVEADELGPAVVAVEDGIVLSVDPLRGARPRGADVVDLGRSVVLPGLVNAHAHAPMMLFRGVSEGHSLLTLEGWLGAIRSLEEHLSPELLSASASVACAEMIGSGTTSFADQYLFAESYLAAIEDSGLRARVAYGIVELGDDAVRARELAAAESFVAASQEHPLVRGWVGPHAFFVDNQVVAMEAEVALAHRFGVGLHTHFATSGEEEDACRERYGRGALETMAGLGLFDVPLLLAHSNEIVVEDLALLAGSRASLVAAASVAMISGAAAPPFRQALDAGVNVAIGTDNLCGNNNADLFEELRTLGKLAAFAERRPNAITSRELLGLATWRGHRALGGAAEDGSLVPGAVADLIALPVEALHRGPVAAQSLHSALVYGASGFDTSDVMTAGRWLKRDGAVTTVDLAAAVEQRQRDHDILMERVRAG</sequence>
<dbReference type="InterPro" id="IPR011059">
    <property type="entry name" value="Metal-dep_hydrolase_composite"/>
</dbReference>
<gene>
    <name evidence="3" type="ORF">C1I63_00285</name>
</gene>
<dbReference type="RefSeq" id="WP_107573323.1">
    <property type="nucleotide sequence ID" value="NZ_PZPL01000001.1"/>
</dbReference>
<dbReference type="Pfam" id="PF01979">
    <property type="entry name" value="Amidohydro_1"/>
    <property type="match status" value="1"/>
</dbReference>
<dbReference type="SUPFAM" id="SSF51556">
    <property type="entry name" value="Metallo-dependent hydrolases"/>
    <property type="match status" value="1"/>
</dbReference>
<keyword evidence="1" id="KW-0378">Hydrolase</keyword>
<keyword evidence="4" id="KW-1185">Reference proteome</keyword>
<dbReference type="PANTHER" id="PTHR43794">
    <property type="entry name" value="AMINOHYDROLASE SSNA-RELATED"/>
    <property type="match status" value="1"/>
</dbReference>
<comment type="caution">
    <text evidence="3">The sequence shown here is derived from an EMBL/GenBank/DDBJ whole genome shotgun (WGS) entry which is preliminary data.</text>
</comment>
<proteinExistence type="predicted"/>
<organism evidence="3 4">
    <name type="scientific">Rathayibacter caricis DSM 15933</name>
    <dbReference type="NCBI Taxonomy" id="1328867"/>
    <lineage>
        <taxon>Bacteria</taxon>
        <taxon>Bacillati</taxon>
        <taxon>Actinomycetota</taxon>
        <taxon>Actinomycetes</taxon>
        <taxon>Micrococcales</taxon>
        <taxon>Microbacteriaceae</taxon>
        <taxon>Rathayibacter</taxon>
    </lineage>
</organism>
<dbReference type="InterPro" id="IPR032466">
    <property type="entry name" value="Metal_Hydrolase"/>
</dbReference>
<evidence type="ECO:0000259" key="2">
    <source>
        <dbReference type="Pfam" id="PF01979"/>
    </source>
</evidence>
<dbReference type="Proteomes" id="UP000241085">
    <property type="component" value="Unassembled WGS sequence"/>
</dbReference>
<dbReference type="SUPFAM" id="SSF51338">
    <property type="entry name" value="Composite domain of metallo-dependent hydrolases"/>
    <property type="match status" value="1"/>
</dbReference>